<dbReference type="GO" id="GO:0004601">
    <property type="term" value="F:peroxidase activity"/>
    <property type="evidence" value="ECO:0007669"/>
    <property type="project" value="UniProtKB-KW"/>
</dbReference>
<evidence type="ECO:0000313" key="3">
    <source>
        <dbReference type="EMBL" id="CAD7230651.1"/>
    </source>
</evidence>
<dbReference type="EMBL" id="OB662853">
    <property type="protein sequence ID" value="CAD7230651.1"/>
    <property type="molecule type" value="Genomic_DNA"/>
</dbReference>
<protein>
    <submittedName>
        <fullName evidence="3">Uncharacterized protein</fullName>
    </submittedName>
</protein>
<proteinExistence type="predicted"/>
<gene>
    <name evidence="3" type="ORF">CTOB1V02_LOCUS8509</name>
</gene>
<name>A0A7R8WL59_9CRUS</name>
<organism evidence="3">
    <name type="scientific">Cyprideis torosa</name>
    <dbReference type="NCBI Taxonomy" id="163714"/>
    <lineage>
        <taxon>Eukaryota</taxon>
        <taxon>Metazoa</taxon>
        <taxon>Ecdysozoa</taxon>
        <taxon>Arthropoda</taxon>
        <taxon>Crustacea</taxon>
        <taxon>Oligostraca</taxon>
        <taxon>Ostracoda</taxon>
        <taxon>Podocopa</taxon>
        <taxon>Podocopida</taxon>
        <taxon>Cytherocopina</taxon>
        <taxon>Cytheroidea</taxon>
        <taxon>Cytherideidae</taxon>
        <taxon>Cyprideis</taxon>
    </lineage>
</organism>
<dbReference type="InterPro" id="IPR010255">
    <property type="entry name" value="Haem_peroxidase_sf"/>
</dbReference>
<keyword evidence="1" id="KW-0560">Oxidoreductase</keyword>
<dbReference type="OrthoDB" id="823504at2759"/>
<dbReference type="PROSITE" id="PS50292">
    <property type="entry name" value="PEROXIDASE_3"/>
    <property type="match status" value="1"/>
</dbReference>
<feature type="compositionally biased region" description="Basic residues" evidence="2">
    <location>
        <begin position="212"/>
        <end position="221"/>
    </location>
</feature>
<dbReference type="GO" id="GO:0006979">
    <property type="term" value="P:response to oxidative stress"/>
    <property type="evidence" value="ECO:0007669"/>
    <property type="project" value="InterPro"/>
</dbReference>
<sequence>MVGPVFACIIGLQFRDLRFGDRYWYENGGWPSSFTIEQLNEIRKIKLSRIICDNSDEMHDIQVYTMVLPDHDISGAATNQIVKRPKTIYSSSQSEYFAAEIFQFLCPRNTERGNHLGGDYDLNEDKDFQDNKISSGSRPVKGEFGPPVPTPPGHQEEIGFTGGFKGFSELPHGQHEFDPSTQGLEGSAPGSGFAEESTSSSGSAAGGPHLSRPSKKRRPLRPSHSSSASGSGDIGENFESEHHRRPHKLRPENLPFGGPNPFDQPGGKPFDIPSPFDKKHKPKPSKRPQHGSASGFGPSERPPHISGFGSSDKPLHGSGFGPSDKPLHGSGFGPSDKPLHGSGFGPSDKPLHGSGFVQTSPRIRVWTLRQTPPRIRVWTLRQTPPRIRVWTLRQTPPRIRVWTLRQTPPRIRDNFAPSAPLRPINEDFFPPSAPLYPTAEEVNHPHGPPLDLHPQRPPHPHHHQDIGQFIPDELHSVGPNDIGPTHGPFHSGPSQGPTLTDSGHEIGPIKVGEPVVTYPHGKPHLKPFDHPHGGDGLQVLHPLPDGGKKFRVKKFRGKKFGGPYGRPVYRDVPYGKRGKKNKGWFRG</sequence>
<dbReference type="PANTHER" id="PTHR11475:SF106">
    <property type="entry name" value="CURLY SU"/>
    <property type="match status" value="1"/>
</dbReference>
<reference evidence="3" key="1">
    <citation type="submission" date="2020-11" db="EMBL/GenBank/DDBJ databases">
        <authorList>
            <person name="Tran Van P."/>
        </authorList>
    </citation>
    <scope>NUCLEOTIDE SEQUENCE</scope>
</reference>
<dbReference type="AlphaFoldDB" id="A0A7R8WL59"/>
<accession>A0A7R8WL59</accession>
<feature type="region of interest" description="Disordered" evidence="2">
    <location>
        <begin position="116"/>
        <end position="356"/>
    </location>
</feature>
<feature type="compositionally biased region" description="Polar residues" evidence="2">
    <location>
        <begin position="492"/>
        <end position="501"/>
    </location>
</feature>
<keyword evidence="1" id="KW-0575">Peroxidase</keyword>
<dbReference type="InterPro" id="IPR019791">
    <property type="entry name" value="Haem_peroxidase_animal"/>
</dbReference>
<feature type="region of interest" description="Disordered" evidence="2">
    <location>
        <begin position="480"/>
        <end position="504"/>
    </location>
</feature>
<feature type="compositionally biased region" description="Basic residues" evidence="2">
    <location>
        <begin position="278"/>
        <end position="289"/>
    </location>
</feature>
<dbReference type="Pfam" id="PF03098">
    <property type="entry name" value="An_peroxidase"/>
    <property type="match status" value="1"/>
</dbReference>
<dbReference type="Gene3D" id="1.10.640.10">
    <property type="entry name" value="Haem peroxidase domain superfamily, animal type"/>
    <property type="match status" value="1"/>
</dbReference>
<dbReference type="InterPro" id="IPR037120">
    <property type="entry name" value="Haem_peroxidase_sf_animal"/>
</dbReference>
<feature type="compositionally biased region" description="Low complexity" evidence="2">
    <location>
        <begin position="222"/>
        <end position="231"/>
    </location>
</feature>
<dbReference type="SUPFAM" id="SSF48113">
    <property type="entry name" value="Heme-dependent peroxidases"/>
    <property type="match status" value="1"/>
</dbReference>
<evidence type="ECO:0000256" key="2">
    <source>
        <dbReference type="SAM" id="MobiDB-lite"/>
    </source>
</evidence>
<dbReference type="PANTHER" id="PTHR11475">
    <property type="entry name" value="OXIDASE/PEROXIDASE"/>
    <property type="match status" value="1"/>
</dbReference>
<dbReference type="GO" id="GO:0020037">
    <property type="term" value="F:heme binding"/>
    <property type="evidence" value="ECO:0007669"/>
    <property type="project" value="InterPro"/>
</dbReference>
<evidence type="ECO:0000256" key="1">
    <source>
        <dbReference type="ARBA" id="ARBA00022559"/>
    </source>
</evidence>
<feature type="compositionally biased region" description="Low complexity" evidence="2">
    <location>
        <begin position="190"/>
        <end position="211"/>
    </location>
</feature>